<dbReference type="InterPro" id="IPR001789">
    <property type="entry name" value="Sig_transdc_resp-reg_receiver"/>
</dbReference>
<dbReference type="SUPFAM" id="SSF52172">
    <property type="entry name" value="CheY-like"/>
    <property type="match status" value="1"/>
</dbReference>
<name>A0ABS7WVD0_9BACT</name>
<accession>A0ABS7WVD0</accession>
<evidence type="ECO:0000313" key="4">
    <source>
        <dbReference type="Proteomes" id="UP000786183"/>
    </source>
</evidence>
<gene>
    <name evidence="3" type="ORF">AVCANL283_07410</name>
</gene>
<keyword evidence="4" id="KW-1185">Reference proteome</keyword>
<dbReference type="RefSeq" id="WP_172232852.1">
    <property type="nucleotide sequence ID" value="NZ_CP035946.1"/>
</dbReference>
<protein>
    <submittedName>
        <fullName evidence="3">Response regulator transcription factor</fullName>
    </submittedName>
</protein>
<dbReference type="PROSITE" id="PS50110">
    <property type="entry name" value="RESPONSE_REGULATORY"/>
    <property type="match status" value="1"/>
</dbReference>
<dbReference type="SMART" id="SM00448">
    <property type="entry name" value="REC"/>
    <property type="match status" value="1"/>
</dbReference>
<dbReference type="EMBL" id="JACGBB010000019">
    <property type="protein sequence ID" value="MBZ7987920.1"/>
    <property type="molecule type" value="Genomic_DNA"/>
</dbReference>
<organism evidence="3 4">
    <name type="scientific">Campylobacter canadensis</name>
    <dbReference type="NCBI Taxonomy" id="449520"/>
    <lineage>
        <taxon>Bacteria</taxon>
        <taxon>Pseudomonadati</taxon>
        <taxon>Campylobacterota</taxon>
        <taxon>Epsilonproteobacteria</taxon>
        <taxon>Campylobacterales</taxon>
        <taxon>Campylobacteraceae</taxon>
        <taxon>Campylobacter</taxon>
    </lineage>
</organism>
<dbReference type="Gene3D" id="3.40.50.2300">
    <property type="match status" value="1"/>
</dbReference>
<evidence type="ECO:0000313" key="3">
    <source>
        <dbReference type="EMBL" id="MBZ7987920.1"/>
    </source>
</evidence>
<comment type="caution">
    <text evidence="1">Lacks conserved residue(s) required for the propagation of feature annotation.</text>
</comment>
<proteinExistence type="predicted"/>
<dbReference type="InterPro" id="IPR011006">
    <property type="entry name" value="CheY-like_superfamily"/>
</dbReference>
<comment type="caution">
    <text evidence="3">The sequence shown here is derived from an EMBL/GenBank/DDBJ whole genome shotgun (WGS) entry which is preliminary data.</text>
</comment>
<reference evidence="3 4" key="1">
    <citation type="submission" date="2020-07" db="EMBL/GenBank/DDBJ databases">
        <title>Transfer of Campylobacter canadensis to the novel genus Avispirillum gen. nov., that also includes two novel species recovered from migratory waterfowl: Avispirillum anseris sp. nov. and Avispirillum brantae sp. nov.</title>
        <authorList>
            <person name="Miller W.G."/>
            <person name="Chapman M.H."/>
            <person name="Yee E."/>
            <person name="Inglis G.D."/>
        </authorList>
    </citation>
    <scope>NUCLEOTIDE SEQUENCE [LARGE SCALE GENOMIC DNA]</scope>
    <source>
        <strain evidence="3 4">L283</strain>
    </source>
</reference>
<evidence type="ECO:0000259" key="2">
    <source>
        <dbReference type="PROSITE" id="PS50110"/>
    </source>
</evidence>
<feature type="domain" description="Response regulatory" evidence="2">
    <location>
        <begin position="2"/>
        <end position="106"/>
    </location>
</feature>
<evidence type="ECO:0000256" key="1">
    <source>
        <dbReference type="PROSITE-ProRule" id="PRU00169"/>
    </source>
</evidence>
<dbReference type="Proteomes" id="UP000786183">
    <property type="component" value="Unassembled WGS sequence"/>
</dbReference>
<sequence>MKILIVENEVYLAQSIAIKLNEAGYESDIATSFNDIKNIFYDVILLSTNVDSFMKIIQNHKQSMILLLVSYVSSDTVSTPIAAGAYDYIQKPFMIEEVLRKIKYFYNYNRLKLQNQALNSYVKSVIDLKIHPVKKITFPLLIKTNNQILADSYVFNYAFSNNILLHFTDLSSSFNLNELLVGASEIRYFTNFQVLKGSKLEQILKLSKGQNFIFHTNSKNHFEGLNELCLEDKENNDYKGILTVDDYLKNMILKWQDSYTDTDLSKKLGISRKTLWEKRRKYDIDK</sequence>